<dbReference type="AlphaFoldDB" id="A0A8X6PG88"/>
<dbReference type="EMBL" id="BMAW01020676">
    <property type="protein sequence ID" value="GFT69287.1"/>
    <property type="molecule type" value="Genomic_DNA"/>
</dbReference>
<accession>A0A8X6PG88</accession>
<keyword evidence="2" id="KW-1185">Reference proteome</keyword>
<proteinExistence type="predicted"/>
<sequence length="165" mass="19122">MFCDSCKNTRNYPLLGLVSVTSNIMNHWKSSLLFLIITASIDRVHMVCNEEYGIDGSEGPNKDYSVSTNNIREFRVVSLPIKVQLCRNLRLKWLPCRTKSIRQNLSSRTAGTMITKYGLSKCCSKDRHEYDWCIQATIQKMIVLRWVSAGWYCVQYHKCRILVFA</sequence>
<organism evidence="1 2">
    <name type="scientific">Nephila pilipes</name>
    <name type="common">Giant wood spider</name>
    <name type="synonym">Nephila maculata</name>
    <dbReference type="NCBI Taxonomy" id="299642"/>
    <lineage>
        <taxon>Eukaryota</taxon>
        <taxon>Metazoa</taxon>
        <taxon>Ecdysozoa</taxon>
        <taxon>Arthropoda</taxon>
        <taxon>Chelicerata</taxon>
        <taxon>Arachnida</taxon>
        <taxon>Araneae</taxon>
        <taxon>Araneomorphae</taxon>
        <taxon>Entelegynae</taxon>
        <taxon>Araneoidea</taxon>
        <taxon>Nephilidae</taxon>
        <taxon>Nephila</taxon>
    </lineage>
</organism>
<dbReference type="Proteomes" id="UP000887013">
    <property type="component" value="Unassembled WGS sequence"/>
</dbReference>
<evidence type="ECO:0000313" key="2">
    <source>
        <dbReference type="Proteomes" id="UP000887013"/>
    </source>
</evidence>
<name>A0A8X6PG88_NEPPI</name>
<gene>
    <name evidence="1" type="ORF">NPIL_364651</name>
</gene>
<protein>
    <submittedName>
        <fullName evidence="1">Uncharacterized protein</fullName>
    </submittedName>
</protein>
<evidence type="ECO:0000313" key="1">
    <source>
        <dbReference type="EMBL" id="GFT69287.1"/>
    </source>
</evidence>
<reference evidence="1" key="1">
    <citation type="submission" date="2020-08" db="EMBL/GenBank/DDBJ databases">
        <title>Multicomponent nature underlies the extraordinary mechanical properties of spider dragline silk.</title>
        <authorList>
            <person name="Kono N."/>
            <person name="Nakamura H."/>
            <person name="Mori M."/>
            <person name="Yoshida Y."/>
            <person name="Ohtoshi R."/>
            <person name="Malay A.D."/>
            <person name="Moran D.A.P."/>
            <person name="Tomita M."/>
            <person name="Numata K."/>
            <person name="Arakawa K."/>
        </authorList>
    </citation>
    <scope>NUCLEOTIDE SEQUENCE</scope>
</reference>
<comment type="caution">
    <text evidence="1">The sequence shown here is derived from an EMBL/GenBank/DDBJ whole genome shotgun (WGS) entry which is preliminary data.</text>
</comment>